<keyword evidence="1" id="KW-0732">Signal</keyword>
<sequence>MMLRSRMVRSWVLLVLLALPSVALAANKTAQSVEQLLQQFDDYFLTQMKKHKVPGGAYAIVYGDQVLRLRPYGVRKQRSSAAVDIHTTFRLASVSKTFAATLAAKQAHSGAFKWSDPVLDYVPELQFKTQGHAEKLEVKNLLSHTSGLVPNAYDNLIEAGQSLPKILPQFKKLKPLCKPGQCYGYQNVLYSMIEQVIEQTNPLSYEDLMQRDIFNPLGMKHASLGRDAFINNPNHATGHLKLKRGWYPKSPKRDYYNFPAAAGVNASILDMSKWLVAQLGHRPDVLSHDVLLDMQQANITTRRDLKRRQWRNYLKRAEYGLGWRLYDFAGTDLVYHGGWVAGFRADLAYAPELDIGVVVLLNAESHAINFVTTRFWDMMTQPNSLSLLAEHKPAPERRQQSTLLLRNAHIQPYRSHEL</sequence>
<evidence type="ECO:0000313" key="4">
    <source>
        <dbReference type="Proteomes" id="UP000619743"/>
    </source>
</evidence>
<comment type="caution">
    <text evidence="3">The sequence shown here is derived from an EMBL/GenBank/DDBJ whole genome shotgun (WGS) entry which is preliminary data.</text>
</comment>
<feature type="signal peptide" evidence="1">
    <location>
        <begin position="1"/>
        <end position="25"/>
    </location>
</feature>
<name>A0A8J2U5V5_9GAMM</name>
<dbReference type="Pfam" id="PF00144">
    <property type="entry name" value="Beta-lactamase"/>
    <property type="match status" value="1"/>
</dbReference>
<accession>A0A8J2U5V5</accession>
<dbReference type="Proteomes" id="UP000619743">
    <property type="component" value="Unassembled WGS sequence"/>
</dbReference>
<protein>
    <recommendedName>
        <fullName evidence="2">Beta-lactamase-related domain-containing protein</fullName>
    </recommendedName>
</protein>
<dbReference type="EMBL" id="BMDX01000011">
    <property type="protein sequence ID" value="GGA80404.1"/>
    <property type="molecule type" value="Genomic_DNA"/>
</dbReference>
<dbReference type="AlphaFoldDB" id="A0A8J2U5V5"/>
<gene>
    <name evidence="3" type="ORF">GCM10011369_22900</name>
</gene>
<dbReference type="OrthoDB" id="119951at2"/>
<reference evidence="4" key="1">
    <citation type="journal article" date="2019" name="Int. J. Syst. Evol. Microbiol.">
        <title>The Global Catalogue of Microorganisms (GCM) 10K type strain sequencing project: providing services to taxonomists for standard genome sequencing and annotation.</title>
        <authorList>
            <consortium name="The Broad Institute Genomics Platform"/>
            <consortium name="The Broad Institute Genome Sequencing Center for Infectious Disease"/>
            <person name="Wu L."/>
            <person name="Ma J."/>
        </authorList>
    </citation>
    <scope>NUCLEOTIDE SEQUENCE [LARGE SCALE GENOMIC DNA]</scope>
    <source>
        <strain evidence="4">CGMCC 1.10130</strain>
    </source>
</reference>
<feature type="domain" description="Beta-lactamase-related" evidence="2">
    <location>
        <begin position="40"/>
        <end position="364"/>
    </location>
</feature>
<dbReference type="SUPFAM" id="SSF56601">
    <property type="entry name" value="beta-lactamase/transpeptidase-like"/>
    <property type="match status" value="1"/>
</dbReference>
<dbReference type="InterPro" id="IPR012338">
    <property type="entry name" value="Beta-lactam/transpept-like"/>
</dbReference>
<dbReference type="InterPro" id="IPR001466">
    <property type="entry name" value="Beta-lactam-related"/>
</dbReference>
<feature type="chain" id="PRO_5035305993" description="Beta-lactamase-related domain-containing protein" evidence="1">
    <location>
        <begin position="26"/>
        <end position="418"/>
    </location>
</feature>
<evidence type="ECO:0000256" key="1">
    <source>
        <dbReference type="SAM" id="SignalP"/>
    </source>
</evidence>
<dbReference type="RefSeq" id="WP_087506438.1">
    <property type="nucleotide sequence ID" value="NZ_BMDX01000011.1"/>
</dbReference>
<keyword evidence="4" id="KW-1185">Reference proteome</keyword>
<dbReference type="PANTHER" id="PTHR46825:SF15">
    <property type="entry name" value="BETA-LACTAMASE-RELATED DOMAIN-CONTAINING PROTEIN"/>
    <property type="match status" value="1"/>
</dbReference>
<evidence type="ECO:0000313" key="3">
    <source>
        <dbReference type="EMBL" id="GGA80404.1"/>
    </source>
</evidence>
<evidence type="ECO:0000259" key="2">
    <source>
        <dbReference type="Pfam" id="PF00144"/>
    </source>
</evidence>
<dbReference type="PANTHER" id="PTHR46825">
    <property type="entry name" value="D-ALANYL-D-ALANINE-CARBOXYPEPTIDASE/ENDOPEPTIDASE AMPH"/>
    <property type="match status" value="1"/>
</dbReference>
<proteinExistence type="predicted"/>
<dbReference type="Gene3D" id="3.40.710.10">
    <property type="entry name" value="DD-peptidase/beta-lactamase superfamily"/>
    <property type="match status" value="1"/>
</dbReference>
<organism evidence="3 4">
    <name type="scientific">Neiella marina</name>
    <dbReference type="NCBI Taxonomy" id="508461"/>
    <lineage>
        <taxon>Bacteria</taxon>
        <taxon>Pseudomonadati</taxon>
        <taxon>Pseudomonadota</taxon>
        <taxon>Gammaproteobacteria</taxon>
        <taxon>Alteromonadales</taxon>
        <taxon>Echinimonadaceae</taxon>
        <taxon>Neiella</taxon>
    </lineage>
</organism>
<dbReference type="InterPro" id="IPR050491">
    <property type="entry name" value="AmpC-like"/>
</dbReference>